<dbReference type="OrthoDB" id="6159439at2759"/>
<dbReference type="HOGENOM" id="CLU_016662_0_0_1"/>
<dbReference type="GO" id="GO:0008270">
    <property type="term" value="F:zinc ion binding"/>
    <property type="evidence" value="ECO:0007669"/>
    <property type="project" value="UniProtKB-KW"/>
</dbReference>
<dbReference type="Proteomes" id="UP000054248">
    <property type="component" value="Unassembled WGS sequence"/>
</dbReference>
<keyword evidence="2" id="KW-0863">Zinc-finger</keyword>
<feature type="domain" description="TFIIS N-terminal" evidence="5">
    <location>
        <begin position="157"/>
        <end position="232"/>
    </location>
</feature>
<evidence type="ECO:0008006" key="8">
    <source>
        <dbReference type="Google" id="ProtNLM"/>
    </source>
</evidence>
<evidence type="ECO:0000256" key="2">
    <source>
        <dbReference type="PROSITE-ProRule" id="PRU00723"/>
    </source>
</evidence>
<dbReference type="PROSITE" id="PS50103">
    <property type="entry name" value="ZF_C3H1"/>
    <property type="match status" value="1"/>
</dbReference>
<protein>
    <recommendedName>
        <fullName evidence="8">Serine/threonine-protein phosphatase 1 regulatory subunit 10</fullName>
    </recommendedName>
</protein>
<dbReference type="GO" id="GO:0000785">
    <property type="term" value="C:chromatin"/>
    <property type="evidence" value="ECO:0007669"/>
    <property type="project" value="TreeGrafter"/>
</dbReference>
<sequence>MQSSTTTNVPSSNYQLPTTYNAHQFMQPPMVISPSQLSRSAHGYSNALANRPIPQTQSALTPALQPAVIAQNTEPLSLVGPSSAPNGGLSPTYKEILTPKTIDKSPEATASSIISLLTKSKWDDINCSTRVEILTKIRDNAGKEFYKVWARNSAAMEVLRDWLKATVTEEGWDDTLMPLLFIIDRLPLGVQELQASKIARVLIRVVKDPPNGAVKDLASNIESKWRKLVNDASKPRDDEETRAKKRKLEAPPLAKGGPPAKKPAVASASANKPATTVVKKVVTAAAKDSKADSSFFSSKPKPKLPSFRKTATTTAVKTEESDGATSQPSSIDPFAEAVKALHKSGSPAIAAAEAAAAAIASSLRESTPSSSSATPVSLGKNGQPKKRVSFASDDKLTLVKIIERAVYDDDVGEGAHHASYRDLDIDEGHALHAHLFEEQVDWYEPPEIEFPADTVDNLKRGTESTEIATQEEREKSALEAVYMSTAQIPMTPSDLHPGMDGPPDESQTIIMLAGQELANVEQPPPPPPTALQDLLAKIAVNPEDDSQHRNPANFGNFSIEGPNYQGYGQDMDTSWGEGGSYGDGLAGNNGDPQGWNGQGLPPPTGPAGFNEAWEPAPSGREPPTGPRRGTTRGGIRGSFRGGFRSDDWLPRDQIPCKFYNGPAGCIKGQDCPFRH</sequence>
<feature type="domain" description="C3H1-type" evidence="4">
    <location>
        <begin position="650"/>
        <end position="675"/>
    </location>
</feature>
<dbReference type="EMBL" id="KN822974">
    <property type="protein sequence ID" value="KIO30277.1"/>
    <property type="molecule type" value="Genomic_DNA"/>
</dbReference>
<dbReference type="Gene3D" id="1.20.930.10">
    <property type="entry name" value="Conserved domain common to transcription factors TFIIS, elongin A, CRSP70"/>
    <property type="match status" value="1"/>
</dbReference>
<feature type="compositionally biased region" description="Low complexity" evidence="3">
    <location>
        <begin position="365"/>
        <end position="378"/>
    </location>
</feature>
<keyword evidence="2" id="KW-0862">Zinc</keyword>
<feature type="region of interest" description="Disordered" evidence="3">
    <location>
        <begin position="569"/>
        <end position="646"/>
    </location>
</feature>
<dbReference type="PROSITE" id="PS51319">
    <property type="entry name" value="TFIIS_N"/>
    <property type="match status" value="1"/>
</dbReference>
<keyword evidence="1" id="KW-0539">Nucleus</keyword>
<evidence type="ECO:0000313" key="7">
    <source>
        <dbReference type="Proteomes" id="UP000054248"/>
    </source>
</evidence>
<dbReference type="GO" id="GO:0005634">
    <property type="term" value="C:nucleus"/>
    <property type="evidence" value="ECO:0007669"/>
    <property type="project" value="UniProtKB-SubCell"/>
</dbReference>
<evidence type="ECO:0000256" key="3">
    <source>
        <dbReference type="SAM" id="MobiDB-lite"/>
    </source>
</evidence>
<dbReference type="GO" id="GO:0008157">
    <property type="term" value="F:protein phosphatase 1 binding"/>
    <property type="evidence" value="ECO:0007669"/>
    <property type="project" value="TreeGrafter"/>
</dbReference>
<feature type="region of interest" description="Disordered" evidence="3">
    <location>
        <begin position="229"/>
        <end position="272"/>
    </location>
</feature>
<dbReference type="AlphaFoldDB" id="A0A0C3M992"/>
<feature type="compositionally biased region" description="Low complexity" evidence="3">
    <location>
        <begin position="250"/>
        <end position="272"/>
    </location>
</feature>
<keyword evidence="2" id="KW-0479">Metal-binding</keyword>
<feature type="zinc finger region" description="C3H1-type" evidence="2">
    <location>
        <begin position="650"/>
        <end position="675"/>
    </location>
</feature>
<reference evidence="6 7" key="1">
    <citation type="submission" date="2014-04" db="EMBL/GenBank/DDBJ databases">
        <authorList>
            <consortium name="DOE Joint Genome Institute"/>
            <person name="Kuo A."/>
            <person name="Girlanda M."/>
            <person name="Perotto S."/>
            <person name="Kohler A."/>
            <person name="Nagy L.G."/>
            <person name="Floudas D."/>
            <person name="Copeland A."/>
            <person name="Barry K.W."/>
            <person name="Cichocki N."/>
            <person name="Veneault-Fourrey C."/>
            <person name="LaButti K."/>
            <person name="Lindquist E.A."/>
            <person name="Lipzen A."/>
            <person name="Lundell T."/>
            <person name="Morin E."/>
            <person name="Murat C."/>
            <person name="Sun H."/>
            <person name="Tunlid A."/>
            <person name="Henrissat B."/>
            <person name="Grigoriev I.V."/>
            <person name="Hibbett D.S."/>
            <person name="Martin F."/>
            <person name="Nordberg H.P."/>
            <person name="Cantor M.N."/>
            <person name="Hua S.X."/>
        </authorList>
    </citation>
    <scope>NUCLEOTIDE SEQUENCE [LARGE SCALE GENOMIC DNA]</scope>
    <source>
        <strain evidence="6 7">MUT 4182</strain>
    </source>
</reference>
<dbReference type="PANTHER" id="PTHR46557:SF1">
    <property type="entry name" value="SERINE_THREONINE-PROTEIN PHOSPHATASE 1 REGULATORY SUBUNIT 10"/>
    <property type="match status" value="1"/>
</dbReference>
<dbReference type="InterPro" id="IPR017923">
    <property type="entry name" value="TFIIS_N"/>
</dbReference>
<feature type="region of interest" description="Disordered" evidence="3">
    <location>
        <begin position="365"/>
        <end position="387"/>
    </location>
</feature>
<evidence type="ECO:0000259" key="5">
    <source>
        <dbReference type="PROSITE" id="PS51319"/>
    </source>
</evidence>
<feature type="region of interest" description="Disordered" evidence="3">
    <location>
        <begin position="291"/>
        <end position="330"/>
    </location>
</feature>
<dbReference type="GO" id="GO:0072357">
    <property type="term" value="C:PTW/PP1 phosphatase complex"/>
    <property type="evidence" value="ECO:0007669"/>
    <property type="project" value="TreeGrafter"/>
</dbReference>
<evidence type="ECO:0000256" key="1">
    <source>
        <dbReference type="PROSITE-ProRule" id="PRU00649"/>
    </source>
</evidence>
<dbReference type="Pfam" id="PF08711">
    <property type="entry name" value="Med26"/>
    <property type="match status" value="1"/>
</dbReference>
<feature type="compositionally biased region" description="Basic and acidic residues" evidence="3">
    <location>
        <begin position="229"/>
        <end position="242"/>
    </location>
</feature>
<feature type="compositionally biased region" description="Low complexity" evidence="3">
    <location>
        <begin position="618"/>
        <end position="628"/>
    </location>
</feature>
<dbReference type="InterPro" id="IPR000571">
    <property type="entry name" value="Znf_CCCH"/>
</dbReference>
<dbReference type="PANTHER" id="PTHR46557">
    <property type="entry name" value="SERINE/THREONINE-PROTEIN PHOSPHATASE 1 REGULATORY SUBUNIT 10-RELATED"/>
    <property type="match status" value="1"/>
</dbReference>
<keyword evidence="7" id="KW-1185">Reference proteome</keyword>
<proteinExistence type="predicted"/>
<feature type="compositionally biased region" description="Gly residues" evidence="3">
    <location>
        <begin position="576"/>
        <end position="587"/>
    </location>
</feature>
<evidence type="ECO:0000313" key="6">
    <source>
        <dbReference type="EMBL" id="KIO30277.1"/>
    </source>
</evidence>
<dbReference type="InterPro" id="IPR035441">
    <property type="entry name" value="TFIIS/LEDGF_dom_sf"/>
</dbReference>
<name>A0A0C3M992_9AGAM</name>
<organism evidence="6 7">
    <name type="scientific">Tulasnella calospora MUT 4182</name>
    <dbReference type="NCBI Taxonomy" id="1051891"/>
    <lineage>
        <taxon>Eukaryota</taxon>
        <taxon>Fungi</taxon>
        <taxon>Dikarya</taxon>
        <taxon>Basidiomycota</taxon>
        <taxon>Agaricomycotina</taxon>
        <taxon>Agaricomycetes</taxon>
        <taxon>Cantharellales</taxon>
        <taxon>Tulasnellaceae</taxon>
        <taxon>Tulasnella</taxon>
    </lineage>
</organism>
<dbReference type="SUPFAM" id="SSF47676">
    <property type="entry name" value="Conserved domain common to transcription factors TFIIS, elongin A, CRSP70"/>
    <property type="match status" value="1"/>
</dbReference>
<accession>A0A0C3M992</accession>
<comment type="subcellular location">
    <subcellularLocation>
        <location evidence="1">Nucleus</location>
    </subcellularLocation>
</comment>
<reference evidence="7" key="2">
    <citation type="submission" date="2015-01" db="EMBL/GenBank/DDBJ databases">
        <title>Evolutionary Origins and Diversification of the Mycorrhizal Mutualists.</title>
        <authorList>
            <consortium name="DOE Joint Genome Institute"/>
            <consortium name="Mycorrhizal Genomics Consortium"/>
            <person name="Kohler A."/>
            <person name="Kuo A."/>
            <person name="Nagy L.G."/>
            <person name="Floudas D."/>
            <person name="Copeland A."/>
            <person name="Barry K.W."/>
            <person name="Cichocki N."/>
            <person name="Veneault-Fourrey C."/>
            <person name="LaButti K."/>
            <person name="Lindquist E.A."/>
            <person name="Lipzen A."/>
            <person name="Lundell T."/>
            <person name="Morin E."/>
            <person name="Murat C."/>
            <person name="Riley R."/>
            <person name="Ohm R."/>
            <person name="Sun H."/>
            <person name="Tunlid A."/>
            <person name="Henrissat B."/>
            <person name="Grigoriev I.V."/>
            <person name="Hibbett D.S."/>
            <person name="Martin F."/>
        </authorList>
    </citation>
    <scope>NUCLEOTIDE SEQUENCE [LARGE SCALE GENOMIC DNA]</scope>
    <source>
        <strain evidence="7">MUT 4182</strain>
    </source>
</reference>
<feature type="compositionally biased region" description="Gly residues" evidence="3">
    <location>
        <begin position="631"/>
        <end position="640"/>
    </location>
</feature>
<gene>
    <name evidence="6" type="ORF">M407DRAFT_242299</name>
</gene>
<evidence type="ECO:0000259" key="4">
    <source>
        <dbReference type="PROSITE" id="PS50103"/>
    </source>
</evidence>